<organism evidence="3">
    <name type="scientific">freshwater metagenome</name>
    <dbReference type="NCBI Taxonomy" id="449393"/>
    <lineage>
        <taxon>unclassified sequences</taxon>
        <taxon>metagenomes</taxon>
        <taxon>ecological metagenomes</taxon>
    </lineage>
</organism>
<dbReference type="AlphaFoldDB" id="A0A6J7UK65"/>
<feature type="domain" description="PIN" evidence="1">
    <location>
        <begin position="4"/>
        <end position="106"/>
    </location>
</feature>
<dbReference type="SUPFAM" id="SSF88723">
    <property type="entry name" value="PIN domain-like"/>
    <property type="match status" value="1"/>
</dbReference>
<protein>
    <submittedName>
        <fullName evidence="3">Unannotated protein</fullName>
    </submittedName>
</protein>
<evidence type="ECO:0000313" key="3">
    <source>
        <dbReference type="EMBL" id="CAB5066281.1"/>
    </source>
</evidence>
<accession>A0A6J7UK65</accession>
<name>A0A6J7UK65_9ZZZZ</name>
<dbReference type="Gene3D" id="3.40.50.1010">
    <property type="entry name" value="5'-nuclease"/>
    <property type="match status" value="1"/>
</dbReference>
<evidence type="ECO:0000259" key="1">
    <source>
        <dbReference type="Pfam" id="PF01850"/>
    </source>
</evidence>
<proteinExistence type="predicted"/>
<dbReference type="InterPro" id="IPR002716">
    <property type="entry name" value="PIN_dom"/>
</dbReference>
<sequence length="138" mass="14904">MTLVLDTTALLALHITSPHHRAVAQAMSDDPTWCASAMALAESLAGIDRLTEEPLLRDEIEDAIRRTWDYIHVIPVDQRCIDEASLISRTQPVSLGSALHLAAAQRLPRPVSFATLDAAQLTVALGLGFNVISARLNG</sequence>
<dbReference type="Pfam" id="PF01850">
    <property type="entry name" value="PIN"/>
    <property type="match status" value="1"/>
</dbReference>
<dbReference type="CDD" id="cd09874">
    <property type="entry name" value="PIN_MT3492-like"/>
    <property type="match status" value="1"/>
</dbReference>
<gene>
    <name evidence="2" type="ORF">UFOPK4098_00523</name>
    <name evidence="3" type="ORF">UFOPK4347_01141</name>
</gene>
<dbReference type="EMBL" id="CAFBQU010000030">
    <property type="protein sequence ID" value="CAB5066281.1"/>
    <property type="molecule type" value="Genomic_DNA"/>
</dbReference>
<evidence type="ECO:0000313" key="2">
    <source>
        <dbReference type="EMBL" id="CAB5015084.1"/>
    </source>
</evidence>
<reference evidence="3" key="1">
    <citation type="submission" date="2020-05" db="EMBL/GenBank/DDBJ databases">
        <authorList>
            <person name="Chiriac C."/>
            <person name="Salcher M."/>
            <person name="Ghai R."/>
            <person name="Kavagutti S V."/>
        </authorList>
    </citation>
    <scope>NUCLEOTIDE SEQUENCE</scope>
</reference>
<dbReference type="InterPro" id="IPR029060">
    <property type="entry name" value="PIN-like_dom_sf"/>
</dbReference>
<dbReference type="EMBL" id="CAFBPN010000017">
    <property type="protein sequence ID" value="CAB5015084.1"/>
    <property type="molecule type" value="Genomic_DNA"/>
</dbReference>